<dbReference type="Pfam" id="PF02120">
    <property type="entry name" value="Flg_hook"/>
    <property type="match status" value="1"/>
</dbReference>
<feature type="region of interest" description="Disordered" evidence="1">
    <location>
        <begin position="192"/>
        <end position="230"/>
    </location>
</feature>
<keyword evidence="3" id="KW-0966">Cell projection</keyword>
<dbReference type="CDD" id="cd17470">
    <property type="entry name" value="T3SS_Flik_C"/>
    <property type="match status" value="1"/>
</dbReference>
<dbReference type="EMBL" id="JAOWKY010000001">
    <property type="protein sequence ID" value="MCV2867044.1"/>
    <property type="molecule type" value="Genomic_DNA"/>
</dbReference>
<keyword evidence="3" id="KW-0969">Cilium</keyword>
<dbReference type="RefSeq" id="WP_263732717.1">
    <property type="nucleotide sequence ID" value="NZ_JAOWKY010000001.1"/>
</dbReference>
<feature type="region of interest" description="Disordered" evidence="1">
    <location>
        <begin position="242"/>
        <end position="341"/>
    </location>
</feature>
<feature type="region of interest" description="Disordered" evidence="1">
    <location>
        <begin position="447"/>
        <end position="491"/>
    </location>
</feature>
<comment type="caution">
    <text evidence="3">The sequence shown here is derived from an EMBL/GenBank/DDBJ whole genome shotgun (WGS) entry which is preliminary data.</text>
</comment>
<evidence type="ECO:0000313" key="4">
    <source>
        <dbReference type="Proteomes" id="UP001652542"/>
    </source>
</evidence>
<feature type="compositionally biased region" description="Basic and acidic residues" evidence="1">
    <location>
        <begin position="23"/>
        <end position="49"/>
    </location>
</feature>
<proteinExistence type="predicted"/>
<feature type="compositionally biased region" description="Low complexity" evidence="1">
    <location>
        <begin position="468"/>
        <end position="483"/>
    </location>
</feature>
<feature type="domain" description="Flagellar hook-length control protein-like C-terminal" evidence="2">
    <location>
        <begin position="370"/>
        <end position="451"/>
    </location>
</feature>
<sequence>MPGGTSAVPQCPRNPSGDEATEDFVRVYARTEGRSTERGASPEEARQDGASDSSFGMLMPDPATFSAVQQSDGRPREVPRTQSDECQPEEGDELVAGMAAAQLLITRAVAGIAVTRPIAAPEYHDPGARWPFFAAGESVPSSHSPTPGCGLSTEGSPSDLRIGAIERMPVERQPAGFLPESGNLFGEETEAQGLPENRKMPDGARASGAADESEAVTSPLSGTFPWQADKPIRDAGNAAARDWTQLSDPVAMRGTKTPAPRPLQDGSETTPDLRHPPGTTGEKGDADAAPAQAAGQMQWRTSAAHGGGQGGLRPDPHLDGRSSTSNADLVPSQDAAVPQVPNPVPIAAHVPAAHKPTVDVAPGPSRVAEQLAAAVSLRADGADVALRPEELGHVRISIERHGAEVSVTLVAERAETVELMRRHVDLLASEFRAAGFDTCSFQFGHGQRDGQTRALPADSPVETDQVEPPATTSAAPPTLGASARQGLDMRL</sequence>
<gene>
    <name evidence="3" type="ORF">OEW28_00200</name>
</gene>
<feature type="compositionally biased region" description="Low complexity" evidence="1">
    <location>
        <begin position="287"/>
        <end position="296"/>
    </location>
</feature>
<evidence type="ECO:0000256" key="1">
    <source>
        <dbReference type="SAM" id="MobiDB-lite"/>
    </source>
</evidence>
<feature type="region of interest" description="Disordered" evidence="1">
    <location>
        <begin position="1"/>
        <end position="91"/>
    </location>
</feature>
<dbReference type="InterPro" id="IPR038610">
    <property type="entry name" value="FliK-like_C_sf"/>
</dbReference>
<dbReference type="Gene3D" id="3.30.750.140">
    <property type="match status" value="1"/>
</dbReference>
<keyword evidence="4" id="KW-1185">Reference proteome</keyword>
<protein>
    <submittedName>
        <fullName evidence="3">Flagellar hook-length control protein FliK</fullName>
    </submittedName>
</protein>
<accession>A0ABT2Z7C7</accession>
<evidence type="ECO:0000259" key="2">
    <source>
        <dbReference type="Pfam" id="PF02120"/>
    </source>
</evidence>
<feature type="compositionally biased region" description="Basic and acidic residues" evidence="1">
    <location>
        <begin position="73"/>
        <end position="83"/>
    </location>
</feature>
<dbReference type="InterPro" id="IPR021136">
    <property type="entry name" value="Flagellar_hook_control-like_C"/>
</dbReference>
<reference evidence="3 4" key="1">
    <citation type="submission" date="2022-10" db="EMBL/GenBank/DDBJ databases">
        <title>Defluviimonas sp. nov., isolated from ocean surface water.</title>
        <authorList>
            <person name="He W."/>
            <person name="Wang L."/>
            <person name="Zhang D.-F."/>
        </authorList>
    </citation>
    <scope>NUCLEOTIDE SEQUENCE [LARGE SCALE GENOMIC DNA]</scope>
    <source>
        <strain evidence="3 4">WL0002</strain>
    </source>
</reference>
<keyword evidence="3" id="KW-0282">Flagellum</keyword>
<dbReference type="Proteomes" id="UP001652542">
    <property type="component" value="Unassembled WGS sequence"/>
</dbReference>
<name>A0ABT2Z7C7_9RHOB</name>
<evidence type="ECO:0000313" key="3">
    <source>
        <dbReference type="EMBL" id="MCV2867044.1"/>
    </source>
</evidence>
<organism evidence="3 4">
    <name type="scientific">Albidovulum marisflavi</name>
    <dbReference type="NCBI Taxonomy" id="2984159"/>
    <lineage>
        <taxon>Bacteria</taxon>
        <taxon>Pseudomonadati</taxon>
        <taxon>Pseudomonadota</taxon>
        <taxon>Alphaproteobacteria</taxon>
        <taxon>Rhodobacterales</taxon>
        <taxon>Paracoccaceae</taxon>
        <taxon>Albidovulum</taxon>
    </lineage>
</organism>